<dbReference type="EMBL" id="KI630513">
    <property type="protein sequence ID" value="EYU37884.1"/>
    <property type="molecule type" value="Genomic_DNA"/>
</dbReference>
<dbReference type="STRING" id="4155.A0A022RCV5"/>
<dbReference type="Proteomes" id="UP000030748">
    <property type="component" value="Unassembled WGS sequence"/>
</dbReference>
<dbReference type="eggNOG" id="ENOG502S4NX">
    <property type="taxonomic scope" value="Eukaryota"/>
</dbReference>
<evidence type="ECO:0000313" key="3">
    <source>
        <dbReference type="Proteomes" id="UP000030748"/>
    </source>
</evidence>
<reference evidence="2 3" key="1">
    <citation type="journal article" date="2013" name="Proc. Natl. Acad. Sci. U.S.A.">
        <title>Fine-scale variation in meiotic recombination in Mimulus inferred from population shotgun sequencing.</title>
        <authorList>
            <person name="Hellsten U."/>
            <person name="Wright K.M."/>
            <person name="Jenkins J."/>
            <person name="Shu S."/>
            <person name="Yuan Y."/>
            <person name="Wessler S.R."/>
            <person name="Schmutz J."/>
            <person name="Willis J.H."/>
            <person name="Rokhsar D.S."/>
        </authorList>
    </citation>
    <scope>NUCLEOTIDE SEQUENCE [LARGE SCALE GENOMIC DNA]</scope>
    <source>
        <strain evidence="3">cv. DUN x IM62</strain>
    </source>
</reference>
<dbReference type="GO" id="GO:0009733">
    <property type="term" value="P:response to auxin"/>
    <property type="evidence" value="ECO:0007669"/>
    <property type="project" value="InterPro"/>
</dbReference>
<keyword evidence="3" id="KW-1185">Reference proteome</keyword>
<accession>A0A022RCV5</accession>
<proteinExistence type="inferred from homology"/>
<dbReference type="PANTHER" id="PTHR31929">
    <property type="entry name" value="SAUR-LIKE AUXIN-RESPONSIVE PROTEIN FAMILY-RELATED"/>
    <property type="match status" value="1"/>
</dbReference>
<sequence>MGFLLAQTKERLRRTISPRKLANVFSVYNDVPKGHFPVYVGPMHRRFVIPICYLNNPMFQDLLHLAEEEFGYNHPMGGLTIPCNEDYFLSLTSQLSSE</sequence>
<name>A0A022RCV5_ERYGU</name>
<dbReference type="InterPro" id="IPR003676">
    <property type="entry name" value="SAUR_fam"/>
</dbReference>
<evidence type="ECO:0000313" key="2">
    <source>
        <dbReference type="EMBL" id="EYU37884.1"/>
    </source>
</evidence>
<evidence type="ECO:0000256" key="1">
    <source>
        <dbReference type="ARBA" id="ARBA00006974"/>
    </source>
</evidence>
<gene>
    <name evidence="2" type="ORF">MIMGU_mgv1a022982mg</name>
</gene>
<organism evidence="2 3">
    <name type="scientific">Erythranthe guttata</name>
    <name type="common">Yellow monkey flower</name>
    <name type="synonym">Mimulus guttatus</name>
    <dbReference type="NCBI Taxonomy" id="4155"/>
    <lineage>
        <taxon>Eukaryota</taxon>
        <taxon>Viridiplantae</taxon>
        <taxon>Streptophyta</taxon>
        <taxon>Embryophyta</taxon>
        <taxon>Tracheophyta</taxon>
        <taxon>Spermatophyta</taxon>
        <taxon>Magnoliopsida</taxon>
        <taxon>eudicotyledons</taxon>
        <taxon>Gunneridae</taxon>
        <taxon>Pentapetalae</taxon>
        <taxon>asterids</taxon>
        <taxon>lamiids</taxon>
        <taxon>Lamiales</taxon>
        <taxon>Phrymaceae</taxon>
        <taxon>Erythranthe</taxon>
    </lineage>
</organism>
<dbReference type="AlphaFoldDB" id="A0A022RCV5"/>
<protein>
    <submittedName>
        <fullName evidence="2">Uncharacterized protein</fullName>
    </submittedName>
</protein>
<comment type="similarity">
    <text evidence="1">Belongs to the ARG7 family.</text>
</comment>
<dbReference type="Pfam" id="PF02519">
    <property type="entry name" value="Auxin_inducible"/>
    <property type="match status" value="1"/>
</dbReference>